<protein>
    <submittedName>
        <fullName evidence="2">CubicO group peptidase, beta-lactamase class C family</fullName>
    </submittedName>
</protein>
<dbReference type="Pfam" id="PF00144">
    <property type="entry name" value="Beta-lactamase"/>
    <property type="match status" value="1"/>
</dbReference>
<dbReference type="Gene3D" id="3.40.710.10">
    <property type="entry name" value="DD-peptidase/beta-lactamase superfamily"/>
    <property type="match status" value="1"/>
</dbReference>
<dbReference type="PANTHER" id="PTHR46825:SF7">
    <property type="entry name" value="D-ALANYL-D-ALANINE CARBOXYPEPTIDASE"/>
    <property type="match status" value="1"/>
</dbReference>
<evidence type="ECO:0000259" key="1">
    <source>
        <dbReference type="Pfam" id="PF00144"/>
    </source>
</evidence>
<feature type="domain" description="Beta-lactamase-related" evidence="1">
    <location>
        <begin position="62"/>
        <end position="348"/>
    </location>
</feature>
<dbReference type="AlphaFoldDB" id="A0A1H6TB65"/>
<dbReference type="EMBL" id="FNZH01000001">
    <property type="protein sequence ID" value="SEI73062.1"/>
    <property type="molecule type" value="Genomic_DNA"/>
</dbReference>
<evidence type="ECO:0000313" key="2">
    <source>
        <dbReference type="EMBL" id="SEI73062.1"/>
    </source>
</evidence>
<sequence>MTLNERNPSASTHWQHQLDRFCKQENLKGLILSLYQERKDPIAWIGASGNLNKRQPYFISGLAKLHIAALLIKLKIRGKVNLDEPFRQYLTGPEYAGIGRRRGTDRTPTITLKQLLTHQSGLPDYLQLPIGGEKKLKDELFSRNDREWTFAEVLQVVRNTSSLSRPGASQKPHPSETNFLLLGKVIEEVTALSLEGALETFQTKPLAMTETYVYKDPYDRTPTPFYNGNEAVQIPRAMASFGAAGGMVSTAQDCMNFLKSYLHGKFFPPSELDVIFDWQRESASLSHGLGICRYQKPWYILPWGKSQAIIGQTGITGAFSFFVPDRHLYLTGTVNQSDRPLLPYKLARFILHALSNTNQSPVIT</sequence>
<gene>
    <name evidence="2" type="ORF">SAMN05192553_10110</name>
</gene>
<dbReference type="PANTHER" id="PTHR46825">
    <property type="entry name" value="D-ALANYL-D-ALANINE-CARBOXYPEPTIDASE/ENDOPEPTIDASE AMPH"/>
    <property type="match status" value="1"/>
</dbReference>
<dbReference type="RefSeq" id="WP_092167795.1">
    <property type="nucleotide sequence ID" value="NZ_FNZH01000001.1"/>
</dbReference>
<organism evidence="2 3">
    <name type="scientific">Cyclobacterium xiamenense</name>
    <dbReference type="NCBI Taxonomy" id="1297121"/>
    <lineage>
        <taxon>Bacteria</taxon>
        <taxon>Pseudomonadati</taxon>
        <taxon>Bacteroidota</taxon>
        <taxon>Cytophagia</taxon>
        <taxon>Cytophagales</taxon>
        <taxon>Cyclobacteriaceae</taxon>
        <taxon>Cyclobacterium</taxon>
    </lineage>
</organism>
<name>A0A1H6TB65_9BACT</name>
<dbReference type="SUPFAM" id="SSF56601">
    <property type="entry name" value="beta-lactamase/transpeptidase-like"/>
    <property type="match status" value="1"/>
</dbReference>
<accession>A0A1H6TB65</accession>
<reference evidence="3" key="1">
    <citation type="submission" date="2016-10" db="EMBL/GenBank/DDBJ databases">
        <authorList>
            <person name="Varghese N."/>
            <person name="Submissions S."/>
        </authorList>
    </citation>
    <scope>NUCLEOTIDE SEQUENCE [LARGE SCALE GENOMIC DNA]</scope>
    <source>
        <strain evidence="3">IBRC-M 10761</strain>
    </source>
</reference>
<dbReference type="Proteomes" id="UP000199403">
    <property type="component" value="Unassembled WGS sequence"/>
</dbReference>
<keyword evidence="3" id="KW-1185">Reference proteome</keyword>
<dbReference type="OrthoDB" id="9797709at2"/>
<dbReference type="InterPro" id="IPR012338">
    <property type="entry name" value="Beta-lactam/transpept-like"/>
</dbReference>
<dbReference type="STRING" id="1416801.SAMN05192553_10110"/>
<dbReference type="InterPro" id="IPR050491">
    <property type="entry name" value="AmpC-like"/>
</dbReference>
<proteinExistence type="predicted"/>
<evidence type="ECO:0000313" key="3">
    <source>
        <dbReference type="Proteomes" id="UP000199403"/>
    </source>
</evidence>
<dbReference type="InterPro" id="IPR001466">
    <property type="entry name" value="Beta-lactam-related"/>
</dbReference>